<evidence type="ECO:0000256" key="4">
    <source>
        <dbReference type="ARBA" id="ARBA00022729"/>
    </source>
</evidence>
<dbReference type="InterPro" id="IPR020519">
    <property type="entry name" value="DIPK2A/B"/>
</dbReference>
<dbReference type="GeneID" id="117651545"/>
<dbReference type="Pfam" id="PF12260">
    <property type="entry name" value="PIP49_C"/>
    <property type="match status" value="1"/>
</dbReference>
<comment type="similarity">
    <text evidence="2">Belongs to the DIPK family.</text>
</comment>
<feature type="domain" description="FAM69 protein-kinase" evidence="5">
    <location>
        <begin position="207"/>
        <end position="404"/>
    </location>
</feature>
<evidence type="ECO:0000259" key="5">
    <source>
        <dbReference type="Pfam" id="PF12260"/>
    </source>
</evidence>
<gene>
    <name evidence="7 8" type="primary">LOC117651545</name>
</gene>
<keyword evidence="7 8" id="KW-0808">Transferase</keyword>
<dbReference type="InterPro" id="IPR022049">
    <property type="entry name" value="FAM69_kinase_dom"/>
</dbReference>
<protein>
    <submittedName>
        <fullName evidence="7 8">Divergent protein kinase domain 2A</fullName>
    </submittedName>
</protein>
<evidence type="ECO:0000313" key="7">
    <source>
        <dbReference type="RefSeq" id="XP_034251526.1"/>
    </source>
</evidence>
<comment type="subcellular location">
    <subcellularLocation>
        <location evidence="1">Secreted</location>
    </subcellularLocation>
</comment>
<evidence type="ECO:0000313" key="6">
    <source>
        <dbReference type="Proteomes" id="UP000515158"/>
    </source>
</evidence>
<dbReference type="RefSeq" id="XP_034251526.1">
    <property type="nucleotide sequence ID" value="XM_034395635.1"/>
</dbReference>
<keyword evidence="3" id="KW-0964">Secreted</keyword>
<dbReference type="KEGG" id="tpal:117651545"/>
<evidence type="ECO:0000256" key="3">
    <source>
        <dbReference type="ARBA" id="ARBA00022525"/>
    </source>
</evidence>
<name>A0A6P9A188_THRPL</name>
<accession>A0A6P9A188</accession>
<keyword evidence="7 8" id="KW-0418">Kinase</keyword>
<evidence type="ECO:0000256" key="2">
    <source>
        <dbReference type="ARBA" id="ARBA00006338"/>
    </source>
</evidence>
<dbReference type="RefSeq" id="XP_034251527.1">
    <property type="nucleotide sequence ID" value="XM_034395636.1"/>
</dbReference>
<reference evidence="7 8" key="1">
    <citation type="submission" date="2025-04" db="UniProtKB">
        <authorList>
            <consortium name="RefSeq"/>
        </authorList>
    </citation>
    <scope>IDENTIFICATION</scope>
    <source>
        <tissue evidence="7 8">Total insect</tissue>
    </source>
</reference>
<dbReference type="PANTHER" id="PTHR32073">
    <property type="entry name" value="GH11358P"/>
    <property type="match status" value="1"/>
</dbReference>
<evidence type="ECO:0000313" key="8">
    <source>
        <dbReference type="RefSeq" id="XP_034251527.1"/>
    </source>
</evidence>
<dbReference type="Proteomes" id="UP000515158">
    <property type="component" value="Unplaced"/>
</dbReference>
<proteinExistence type="inferred from homology"/>
<dbReference type="GO" id="GO:0005576">
    <property type="term" value="C:extracellular region"/>
    <property type="evidence" value="ECO:0007669"/>
    <property type="project" value="UniProtKB-SubCell"/>
</dbReference>
<dbReference type="AlphaFoldDB" id="A0A6P9A188"/>
<dbReference type="PANTHER" id="PTHR32073:SF7">
    <property type="entry name" value="GH11358P"/>
    <property type="match status" value="1"/>
</dbReference>
<sequence length="443" mass="50364">MTENMNVSFIMMAFRGIIRKLGLRRLLFLLFASFFLMLVLHSSMKPNVRDMLELNKCPACYGVSLCNDILQGPDEISIKFDFWGRLGLLANTFATKNVYSGWFNHQRVIIKRLGHDFELQNMDSSICQAMKIDNSCNDQMKSVVFKVISMRNSVERLLNESANLNDYRLRLCPSTEHVDTLFSPILPKTNGTNSVKLGNDPITANIWTLLLINPEPLLLQIMRAEDGWPVPHYLGACGRIAVALNAGEPLIDYHRKSWPERAGLALQLLLAADRFTYSHPRFAFYLLDASADNVVVNDQGKLSFIDLEHFVVVDRHPSSVPDMWNETHFSELYMDCPGCNTFSPYNICNHHISDHNHFMICQQLLAPGVGSNDNYLPGGLLHSFPPEIQKEYPQMEHFLNECSTGASTDHIKSARRLRDILNIASKESPLFGDSTLVNTWKYF</sequence>
<evidence type="ECO:0000256" key="1">
    <source>
        <dbReference type="ARBA" id="ARBA00004613"/>
    </source>
</evidence>
<keyword evidence="6" id="KW-1185">Reference proteome</keyword>
<organism evidence="8">
    <name type="scientific">Thrips palmi</name>
    <name type="common">Melon thrips</name>
    <dbReference type="NCBI Taxonomy" id="161013"/>
    <lineage>
        <taxon>Eukaryota</taxon>
        <taxon>Metazoa</taxon>
        <taxon>Ecdysozoa</taxon>
        <taxon>Arthropoda</taxon>
        <taxon>Hexapoda</taxon>
        <taxon>Insecta</taxon>
        <taxon>Pterygota</taxon>
        <taxon>Neoptera</taxon>
        <taxon>Paraneoptera</taxon>
        <taxon>Thysanoptera</taxon>
        <taxon>Terebrantia</taxon>
        <taxon>Thripoidea</taxon>
        <taxon>Thripidae</taxon>
        <taxon>Thrips</taxon>
    </lineage>
</organism>
<dbReference type="OrthoDB" id="10035316at2759"/>
<dbReference type="GO" id="GO:0016301">
    <property type="term" value="F:kinase activity"/>
    <property type="evidence" value="ECO:0007669"/>
    <property type="project" value="UniProtKB-KW"/>
</dbReference>
<keyword evidence="4" id="KW-0732">Signal</keyword>